<keyword evidence="7" id="KW-1185">Reference proteome</keyword>
<gene>
    <name evidence="4" type="primary">rps6e</name>
    <name evidence="6" type="ORF">HUG10_11275</name>
</gene>
<keyword evidence="3 4" id="KW-0687">Ribonucleoprotein</keyword>
<proteinExistence type="inferred from homology"/>
<dbReference type="GO" id="GO:0005840">
    <property type="term" value="C:ribosome"/>
    <property type="evidence" value="ECO:0007669"/>
    <property type="project" value="UniProtKB-KW"/>
</dbReference>
<organism evidence="6 7">
    <name type="scientific">Halorarum halophilum</name>
    <dbReference type="NCBI Taxonomy" id="2743090"/>
    <lineage>
        <taxon>Archaea</taxon>
        <taxon>Methanobacteriati</taxon>
        <taxon>Methanobacteriota</taxon>
        <taxon>Stenosarchaea group</taxon>
        <taxon>Halobacteria</taxon>
        <taxon>Halobacteriales</taxon>
        <taxon>Haloferacaceae</taxon>
        <taxon>Halorarum</taxon>
    </lineage>
</organism>
<dbReference type="GO" id="GO:1990904">
    <property type="term" value="C:ribonucleoprotein complex"/>
    <property type="evidence" value="ECO:0007669"/>
    <property type="project" value="UniProtKB-KW"/>
</dbReference>
<feature type="compositionally biased region" description="Acidic residues" evidence="5">
    <location>
        <begin position="119"/>
        <end position="204"/>
    </location>
</feature>
<dbReference type="PANTHER" id="PTHR11502">
    <property type="entry name" value="40S RIBOSOMAL PROTEIN S6"/>
    <property type="match status" value="1"/>
</dbReference>
<dbReference type="InterPro" id="IPR018282">
    <property type="entry name" value="Ribosomal_eS6_CS"/>
</dbReference>
<dbReference type="AlphaFoldDB" id="A0A7D5K893"/>
<dbReference type="HAMAP" id="MF_00512">
    <property type="entry name" value="Ribosomal_eS6"/>
    <property type="match status" value="1"/>
</dbReference>
<evidence type="ECO:0000313" key="6">
    <source>
        <dbReference type="EMBL" id="QLG28099.1"/>
    </source>
</evidence>
<dbReference type="EMBL" id="CP058529">
    <property type="protein sequence ID" value="QLG28099.1"/>
    <property type="molecule type" value="Genomic_DNA"/>
</dbReference>
<evidence type="ECO:0000256" key="1">
    <source>
        <dbReference type="ARBA" id="ARBA00009312"/>
    </source>
</evidence>
<name>A0A7D5K893_9EURY</name>
<sequence>MAEFKVVVGDSAGDTRQFDVDGQDANRFLGLDIGDEVDGTVVDADGMTLELTGGSDKAGRPMREDVPGAALKELLLDGGVGYEPSRDGERKRVTVRGRQVSEETVQINAHLVDGTFEGGAEEVEEDVEEADAVEEDVEEADAVEEEDVDEAEESEESQEAEEADEADEADEEEEAEAEDEADEEEDEAAEEAAESDEEAEDDEE</sequence>
<comment type="similarity">
    <text evidence="1 4">Belongs to the eukaryotic ribosomal protein eS6 family.</text>
</comment>
<dbReference type="InterPro" id="IPR001377">
    <property type="entry name" value="Ribosomal_eS6"/>
</dbReference>
<accession>A0A7D5K893</accession>
<evidence type="ECO:0000313" key="7">
    <source>
        <dbReference type="Proteomes" id="UP000509750"/>
    </source>
</evidence>
<dbReference type="NCBIfam" id="NF003294">
    <property type="entry name" value="PRK04290.1-3"/>
    <property type="match status" value="1"/>
</dbReference>
<evidence type="ECO:0000256" key="4">
    <source>
        <dbReference type="HAMAP-Rule" id="MF_00512"/>
    </source>
</evidence>
<dbReference type="Pfam" id="PF01092">
    <property type="entry name" value="Ribosomal_S6e"/>
    <property type="match status" value="1"/>
</dbReference>
<protein>
    <recommendedName>
        <fullName evidence="4">Small ribosomal subunit protein eS6</fullName>
    </recommendedName>
</protein>
<dbReference type="GO" id="GO:0006412">
    <property type="term" value="P:translation"/>
    <property type="evidence" value="ECO:0007669"/>
    <property type="project" value="UniProtKB-UniRule"/>
</dbReference>
<dbReference type="InterPro" id="IPR020924">
    <property type="entry name" value="Ribosomal_eS6_arc"/>
</dbReference>
<evidence type="ECO:0000256" key="3">
    <source>
        <dbReference type="ARBA" id="ARBA00023274"/>
    </source>
</evidence>
<evidence type="ECO:0000256" key="2">
    <source>
        <dbReference type="ARBA" id="ARBA00022980"/>
    </source>
</evidence>
<dbReference type="PROSITE" id="PS00578">
    <property type="entry name" value="RIBOSOMAL_S6E"/>
    <property type="match status" value="1"/>
</dbReference>
<evidence type="ECO:0000256" key="5">
    <source>
        <dbReference type="SAM" id="MobiDB-lite"/>
    </source>
</evidence>
<dbReference type="KEGG" id="halg:HUG10_11275"/>
<feature type="region of interest" description="Disordered" evidence="5">
    <location>
        <begin position="79"/>
        <end position="204"/>
    </location>
</feature>
<keyword evidence="2 4" id="KW-0689">Ribosomal protein</keyword>
<dbReference type="Proteomes" id="UP000509750">
    <property type="component" value="Chromosome"/>
</dbReference>
<dbReference type="SMART" id="SM01405">
    <property type="entry name" value="Ribosomal_S6e"/>
    <property type="match status" value="1"/>
</dbReference>
<reference evidence="6 7" key="1">
    <citation type="submission" date="2020-07" db="EMBL/GenBank/DDBJ databases">
        <title>Gai3-2, isolated from salt lake.</title>
        <authorList>
            <person name="Cui H."/>
            <person name="Shi X."/>
        </authorList>
    </citation>
    <scope>NUCLEOTIDE SEQUENCE [LARGE SCALE GENOMIC DNA]</scope>
    <source>
        <strain evidence="6 7">Gai3-2</strain>
    </source>
</reference>
<dbReference type="GO" id="GO:0003735">
    <property type="term" value="F:structural constituent of ribosome"/>
    <property type="evidence" value="ECO:0007669"/>
    <property type="project" value="InterPro"/>
</dbReference>
<dbReference type="OrthoDB" id="7793at2157"/>